<organism evidence="1 2">
    <name type="scientific">Tenacibaculum polynesiense</name>
    <dbReference type="NCBI Taxonomy" id="3137857"/>
    <lineage>
        <taxon>Bacteria</taxon>
        <taxon>Pseudomonadati</taxon>
        <taxon>Bacteroidota</taxon>
        <taxon>Flavobacteriia</taxon>
        <taxon>Flavobacteriales</taxon>
        <taxon>Flavobacteriaceae</taxon>
        <taxon>Tenacibaculum</taxon>
    </lineage>
</organism>
<dbReference type="EMBL" id="CAXJIO010000013">
    <property type="protein sequence ID" value="CAL2103526.1"/>
    <property type="molecule type" value="Genomic_DNA"/>
</dbReference>
<keyword evidence="2" id="KW-1185">Reference proteome</keyword>
<comment type="caution">
    <text evidence="1">The sequence shown here is derived from an EMBL/GenBank/DDBJ whole genome shotgun (WGS) entry which is preliminary data.</text>
</comment>
<dbReference type="Proteomes" id="UP001497527">
    <property type="component" value="Unassembled WGS sequence"/>
</dbReference>
<sequence>MKRVSVIEGKKVYNYIVLSFSYEEIENYIENNSCLARKEIILRFLDEGFKDKYEIVVEISPNNFVIETIEIEPI</sequence>
<evidence type="ECO:0000313" key="2">
    <source>
        <dbReference type="Proteomes" id="UP001497527"/>
    </source>
</evidence>
<evidence type="ECO:0000313" key="1">
    <source>
        <dbReference type="EMBL" id="CAL2103526.1"/>
    </source>
</evidence>
<protein>
    <submittedName>
        <fullName evidence="1">Uncharacterized protein</fullName>
    </submittedName>
</protein>
<name>A0ABP1F1C5_9FLAO</name>
<gene>
    <name evidence="1" type="ORF">T190423A01A_40119</name>
</gene>
<proteinExistence type="predicted"/>
<accession>A0ABP1F1C5</accession>
<reference evidence="1 2" key="1">
    <citation type="submission" date="2024-05" db="EMBL/GenBank/DDBJ databases">
        <authorList>
            <person name="Duchaud E."/>
        </authorList>
    </citation>
    <scope>NUCLEOTIDE SEQUENCE [LARGE SCALE GENOMIC DNA]</scope>
    <source>
        <strain evidence="1">Ena-SAMPLE-TAB-13-05-2024-13:56:06:370-140308</strain>
    </source>
</reference>